<dbReference type="RefSeq" id="WP_168046015.1">
    <property type="nucleotide sequence ID" value="NZ_JAATJM010000001.1"/>
</dbReference>
<protein>
    <submittedName>
        <fullName evidence="1">DNA-binding NarL/FixJ family response regulator</fullName>
    </submittedName>
</protein>
<dbReference type="AlphaFoldDB" id="A0A7X6BNW3"/>
<keyword evidence="1" id="KW-0238">DNA-binding</keyword>
<dbReference type="Proteomes" id="UP000587415">
    <property type="component" value="Unassembled WGS sequence"/>
</dbReference>
<name>A0A7X6BNW3_9CAUL</name>
<evidence type="ECO:0000313" key="1">
    <source>
        <dbReference type="EMBL" id="NJC41150.1"/>
    </source>
</evidence>
<proteinExistence type="predicted"/>
<sequence length="118" mass="12927">MIVSIPAQPGTEMRAAVDHLLDGIEKIRGGLLMLRDHLAIPEKDAGGLDPKDPRNKYEIGGLEKLTPRGVEICYRLFDKGLSRYAVAQSLNISFGAATHRYAAWKKAGGGERDKQPLD</sequence>
<keyword evidence="2" id="KW-1185">Reference proteome</keyword>
<accession>A0A7X6BNW3</accession>
<comment type="caution">
    <text evidence="1">The sequence shown here is derived from an EMBL/GenBank/DDBJ whole genome shotgun (WGS) entry which is preliminary data.</text>
</comment>
<reference evidence="1 2" key="1">
    <citation type="submission" date="2020-03" db="EMBL/GenBank/DDBJ databases">
        <title>Genomic Encyclopedia of Type Strains, Phase IV (KMG-IV): sequencing the most valuable type-strain genomes for metagenomic binning, comparative biology and taxonomic classification.</title>
        <authorList>
            <person name="Goeker M."/>
        </authorList>
    </citation>
    <scope>NUCLEOTIDE SEQUENCE [LARGE SCALE GENOMIC DNA]</scope>
    <source>
        <strain evidence="1 2">DSM 4736</strain>
    </source>
</reference>
<dbReference type="EMBL" id="JAATJM010000001">
    <property type="protein sequence ID" value="NJC41150.1"/>
    <property type="molecule type" value="Genomic_DNA"/>
</dbReference>
<evidence type="ECO:0000313" key="2">
    <source>
        <dbReference type="Proteomes" id="UP000587415"/>
    </source>
</evidence>
<organism evidence="1 2">
    <name type="scientific">Brevundimonas alba</name>
    <dbReference type="NCBI Taxonomy" id="74314"/>
    <lineage>
        <taxon>Bacteria</taxon>
        <taxon>Pseudomonadati</taxon>
        <taxon>Pseudomonadota</taxon>
        <taxon>Alphaproteobacteria</taxon>
        <taxon>Caulobacterales</taxon>
        <taxon>Caulobacteraceae</taxon>
        <taxon>Brevundimonas</taxon>
    </lineage>
</organism>
<gene>
    <name evidence="1" type="ORF">GGQ87_001408</name>
</gene>
<dbReference type="GO" id="GO:0003677">
    <property type="term" value="F:DNA binding"/>
    <property type="evidence" value="ECO:0007669"/>
    <property type="project" value="UniProtKB-KW"/>
</dbReference>